<dbReference type="eggNOG" id="ENOG5033FS8">
    <property type="taxonomic scope" value="Bacteria"/>
</dbReference>
<evidence type="ECO:0000313" key="1">
    <source>
        <dbReference type="EMBL" id="ACS25525.1"/>
    </source>
</evidence>
<organism evidence="1">
    <name type="scientific">Geobacillus sp. (strain WCH70)</name>
    <dbReference type="NCBI Taxonomy" id="471223"/>
    <lineage>
        <taxon>Bacteria</taxon>
        <taxon>Bacillati</taxon>
        <taxon>Bacillota</taxon>
        <taxon>Bacilli</taxon>
        <taxon>Bacillales</taxon>
        <taxon>Anoxybacillaceae</taxon>
        <taxon>Geobacillus</taxon>
    </lineage>
</organism>
<dbReference type="OrthoDB" id="2973026at2"/>
<dbReference type="HOGENOM" id="CLU_3039893_0_0_9"/>
<dbReference type="EMBL" id="CP001638">
    <property type="protein sequence ID" value="ACS25525.1"/>
    <property type="molecule type" value="Genomic_DNA"/>
</dbReference>
<proteinExistence type="predicted"/>
<accession>C5D6Y6</accession>
<gene>
    <name evidence="1" type="ordered locus">GWCH70_2843</name>
</gene>
<name>C5D6Y6_GEOSW</name>
<reference evidence="1" key="1">
    <citation type="submission" date="2009-06" db="EMBL/GenBank/DDBJ databases">
        <title>Complete sequence of chromosome of Geopacillus sp. WCH70.</title>
        <authorList>
            <consortium name="US DOE Joint Genome Institute"/>
            <person name="Lucas S."/>
            <person name="Copeland A."/>
            <person name="Lapidus A."/>
            <person name="Glavina del Rio T."/>
            <person name="Dalin E."/>
            <person name="Tice H."/>
            <person name="Bruce D."/>
            <person name="Goodwin L."/>
            <person name="Pitluck S."/>
            <person name="Chertkov O."/>
            <person name="Brettin T."/>
            <person name="Detter J.C."/>
            <person name="Han C."/>
            <person name="Larimer F."/>
            <person name="Land M."/>
            <person name="Hauser L."/>
            <person name="Kyrpides N."/>
            <person name="Mikhailova N."/>
            <person name="Brumm P."/>
            <person name="Mead D.A."/>
            <person name="Richardson P."/>
        </authorList>
    </citation>
    <scope>NUCLEOTIDE SEQUENCE [LARGE SCALE GENOMIC DNA]</scope>
    <source>
        <strain evidence="1">WCH70</strain>
    </source>
</reference>
<protein>
    <submittedName>
        <fullName evidence="1">Uncharacterized protein</fullName>
    </submittedName>
</protein>
<dbReference type="KEGG" id="gwc:GWCH70_2843"/>
<sequence>MMKTLKLTENELVTLKVALYSHMQIIRKDIEQAKQEGKDTSFQEQALQEAQQAFEALNFAQ</sequence>
<dbReference type="AlphaFoldDB" id="C5D6Y6"/>